<feature type="transmembrane region" description="Helical" evidence="1">
    <location>
        <begin position="99"/>
        <end position="121"/>
    </location>
</feature>
<proteinExistence type="predicted"/>
<sequence>MAYSNNDYNRFREVGNTCDHHDLENQHAESLGVTTTKSSFVLDNPFADPPQLHIQTQNLRRDSFTSIEIPEDLQIQKPIKETILPKKRSKIPRCCTQKLFWIVTLVVFIMLVLSVVFIVIMTTMKKGMEHKPYRGEANHDVHRLNSTVGDKAWMDLMNDHHVGS</sequence>
<keyword evidence="1" id="KW-0472">Membrane</keyword>
<keyword evidence="3" id="KW-1185">Reference proteome</keyword>
<comment type="caution">
    <text evidence="2">The sequence shown here is derived from an EMBL/GenBank/DDBJ whole genome shotgun (WGS) entry which is preliminary data.</text>
</comment>
<evidence type="ECO:0000313" key="2">
    <source>
        <dbReference type="EMBL" id="KAF2432471.1"/>
    </source>
</evidence>
<evidence type="ECO:0000256" key="1">
    <source>
        <dbReference type="SAM" id="Phobius"/>
    </source>
</evidence>
<organism evidence="2 3">
    <name type="scientific">Tothia fuscella</name>
    <dbReference type="NCBI Taxonomy" id="1048955"/>
    <lineage>
        <taxon>Eukaryota</taxon>
        <taxon>Fungi</taxon>
        <taxon>Dikarya</taxon>
        <taxon>Ascomycota</taxon>
        <taxon>Pezizomycotina</taxon>
        <taxon>Dothideomycetes</taxon>
        <taxon>Pleosporomycetidae</taxon>
        <taxon>Venturiales</taxon>
        <taxon>Cylindrosympodiaceae</taxon>
        <taxon>Tothia</taxon>
    </lineage>
</organism>
<dbReference type="EMBL" id="MU007026">
    <property type="protein sequence ID" value="KAF2432471.1"/>
    <property type="molecule type" value="Genomic_DNA"/>
</dbReference>
<gene>
    <name evidence="2" type="ORF">EJ08DRAFT_648232</name>
</gene>
<keyword evidence="1" id="KW-1133">Transmembrane helix</keyword>
<keyword evidence="1" id="KW-0812">Transmembrane</keyword>
<protein>
    <submittedName>
        <fullName evidence="2">Uncharacterized protein</fullName>
    </submittedName>
</protein>
<accession>A0A9P4U0H9</accession>
<name>A0A9P4U0H9_9PEZI</name>
<reference evidence="2" key="1">
    <citation type="journal article" date="2020" name="Stud. Mycol.">
        <title>101 Dothideomycetes genomes: a test case for predicting lifestyles and emergence of pathogens.</title>
        <authorList>
            <person name="Haridas S."/>
            <person name="Albert R."/>
            <person name="Binder M."/>
            <person name="Bloem J."/>
            <person name="Labutti K."/>
            <person name="Salamov A."/>
            <person name="Andreopoulos B."/>
            <person name="Baker S."/>
            <person name="Barry K."/>
            <person name="Bills G."/>
            <person name="Bluhm B."/>
            <person name="Cannon C."/>
            <person name="Castanera R."/>
            <person name="Culley D."/>
            <person name="Daum C."/>
            <person name="Ezra D."/>
            <person name="Gonzalez J."/>
            <person name="Henrissat B."/>
            <person name="Kuo A."/>
            <person name="Liang C."/>
            <person name="Lipzen A."/>
            <person name="Lutzoni F."/>
            <person name="Magnuson J."/>
            <person name="Mondo S."/>
            <person name="Nolan M."/>
            <person name="Ohm R."/>
            <person name="Pangilinan J."/>
            <person name="Park H.-J."/>
            <person name="Ramirez L."/>
            <person name="Alfaro M."/>
            <person name="Sun H."/>
            <person name="Tritt A."/>
            <person name="Yoshinaga Y."/>
            <person name="Zwiers L.-H."/>
            <person name="Turgeon B."/>
            <person name="Goodwin S."/>
            <person name="Spatafora J."/>
            <person name="Crous P."/>
            <person name="Grigoriev I."/>
        </authorList>
    </citation>
    <scope>NUCLEOTIDE SEQUENCE</scope>
    <source>
        <strain evidence="2">CBS 130266</strain>
    </source>
</reference>
<evidence type="ECO:0000313" key="3">
    <source>
        <dbReference type="Proteomes" id="UP000800235"/>
    </source>
</evidence>
<dbReference type="Proteomes" id="UP000800235">
    <property type="component" value="Unassembled WGS sequence"/>
</dbReference>
<dbReference type="AlphaFoldDB" id="A0A9P4U0H9"/>